<dbReference type="GO" id="GO:0046487">
    <property type="term" value="P:glyoxylate metabolic process"/>
    <property type="evidence" value="ECO:0007669"/>
    <property type="project" value="TreeGrafter"/>
</dbReference>
<dbReference type="Proteomes" id="UP000183954">
    <property type="component" value="Unassembled WGS sequence"/>
</dbReference>
<dbReference type="SUPFAM" id="SSF51658">
    <property type="entry name" value="Xylose isomerase-like"/>
    <property type="match status" value="1"/>
</dbReference>
<comment type="similarity">
    <text evidence="2">Belongs to the hyi family.</text>
</comment>
<gene>
    <name evidence="5" type="ORF">SAMN02746098_01223</name>
</gene>
<dbReference type="AlphaFoldDB" id="A0A1M5V7H4"/>
<dbReference type="STRING" id="1121420.SAMN02746098_01223"/>
<dbReference type="GO" id="GO:0008903">
    <property type="term" value="F:hydroxypyruvate isomerase activity"/>
    <property type="evidence" value="ECO:0007669"/>
    <property type="project" value="TreeGrafter"/>
</dbReference>
<dbReference type="PANTHER" id="PTHR43489:SF13">
    <property type="entry name" value="HYDROXYPYRUVATE ISOMERASE"/>
    <property type="match status" value="1"/>
</dbReference>
<dbReference type="PIRSF" id="PIRSF006241">
    <property type="entry name" value="HyI"/>
    <property type="match status" value="1"/>
</dbReference>
<dbReference type="InterPro" id="IPR050417">
    <property type="entry name" value="Sugar_Epim/Isomerase"/>
</dbReference>
<dbReference type="EMBL" id="FQXJ01000004">
    <property type="protein sequence ID" value="SHH70883.1"/>
    <property type="molecule type" value="Genomic_DNA"/>
</dbReference>
<dbReference type="InterPro" id="IPR026040">
    <property type="entry name" value="HyI-like"/>
</dbReference>
<evidence type="ECO:0000256" key="2">
    <source>
        <dbReference type="PIRNR" id="PIRNR006241"/>
    </source>
</evidence>
<feature type="domain" description="Xylose isomerase-like TIM barrel" evidence="4">
    <location>
        <begin position="28"/>
        <end position="263"/>
    </location>
</feature>
<organism evidence="5 6">
    <name type="scientific">Desulfosporosinus lacus DSM 15449</name>
    <dbReference type="NCBI Taxonomy" id="1121420"/>
    <lineage>
        <taxon>Bacteria</taxon>
        <taxon>Bacillati</taxon>
        <taxon>Bacillota</taxon>
        <taxon>Clostridia</taxon>
        <taxon>Eubacteriales</taxon>
        <taxon>Desulfitobacteriaceae</taxon>
        <taxon>Desulfosporosinus</taxon>
    </lineage>
</organism>
<dbReference type="PANTHER" id="PTHR43489">
    <property type="entry name" value="ISOMERASE"/>
    <property type="match status" value="1"/>
</dbReference>
<proteinExistence type="inferred from homology"/>
<evidence type="ECO:0000313" key="6">
    <source>
        <dbReference type="Proteomes" id="UP000183954"/>
    </source>
</evidence>
<reference evidence="6" key="1">
    <citation type="submission" date="2016-11" db="EMBL/GenBank/DDBJ databases">
        <authorList>
            <person name="Varghese N."/>
            <person name="Submissions S."/>
        </authorList>
    </citation>
    <scope>NUCLEOTIDE SEQUENCE [LARGE SCALE GENOMIC DNA]</scope>
    <source>
        <strain evidence="6">DSM 15449</strain>
    </source>
</reference>
<dbReference type="Pfam" id="PF01261">
    <property type="entry name" value="AP_endonuc_2"/>
    <property type="match status" value="1"/>
</dbReference>
<dbReference type="InterPro" id="IPR036237">
    <property type="entry name" value="Xyl_isomerase-like_sf"/>
</dbReference>
<feature type="active site" description="Proton donor/acceptor" evidence="3">
    <location>
        <position position="247"/>
    </location>
</feature>
<feature type="active site" description="Proton donor/acceptor" evidence="3">
    <location>
        <position position="150"/>
    </location>
</feature>
<dbReference type="Gene3D" id="3.20.20.150">
    <property type="entry name" value="Divalent-metal-dependent TIM barrel enzymes"/>
    <property type="match status" value="1"/>
</dbReference>
<evidence type="ECO:0000256" key="3">
    <source>
        <dbReference type="PIRSR" id="PIRSR006241-50"/>
    </source>
</evidence>
<protein>
    <submittedName>
        <fullName evidence="5">Hydroxypyruvate isomerase</fullName>
    </submittedName>
</protein>
<sequence length="266" mass="30169">MMIQSMSIKSFVANLTFLFTERPFMERFEAAKAAGFAKVEFMFPYDYNLDEIKAKLEGLDIELVLFNLPAGDWGNGERGIAIDPKRQDEFRSGVGQAIEVAQKLGVIQVNCLVGKISHGTKESELWPTLVGNITYAADQLQKQGMRLLIEPLNHYDAPGFYLNTTDQVLRLIKDVDRPNVLLQWDIYHARREDEDLLKILKDSISQIGHIQIADQPGRHQPGSGTIDFKTLFTELNKAGYSREIGLEYVPDPDTETSLEWVKNYSL</sequence>
<dbReference type="InterPro" id="IPR013022">
    <property type="entry name" value="Xyl_isomerase-like_TIM-brl"/>
</dbReference>
<evidence type="ECO:0000313" key="5">
    <source>
        <dbReference type="EMBL" id="SHH70883.1"/>
    </source>
</evidence>
<keyword evidence="6" id="KW-1185">Reference proteome</keyword>
<keyword evidence="1 2" id="KW-0413">Isomerase</keyword>
<name>A0A1M5V7H4_9FIRM</name>
<dbReference type="FunFam" id="3.20.20.150:FF:000007">
    <property type="entry name" value="Hydroxypyruvate isomerase"/>
    <property type="match status" value="1"/>
</dbReference>
<accession>A0A1M5V7H4</accession>
<evidence type="ECO:0000256" key="1">
    <source>
        <dbReference type="ARBA" id="ARBA00023235"/>
    </source>
</evidence>
<evidence type="ECO:0000259" key="4">
    <source>
        <dbReference type="Pfam" id="PF01261"/>
    </source>
</evidence>
<keyword evidence="5" id="KW-0670">Pyruvate</keyword>